<reference evidence="2" key="1">
    <citation type="journal article" date="2020" name="Stud. Mycol.">
        <title>101 Dothideomycetes genomes: a test case for predicting lifestyles and emergence of pathogens.</title>
        <authorList>
            <person name="Haridas S."/>
            <person name="Albert R."/>
            <person name="Binder M."/>
            <person name="Bloem J."/>
            <person name="Labutti K."/>
            <person name="Salamov A."/>
            <person name="Andreopoulos B."/>
            <person name="Baker S."/>
            <person name="Barry K."/>
            <person name="Bills G."/>
            <person name="Bluhm B."/>
            <person name="Cannon C."/>
            <person name="Castanera R."/>
            <person name="Culley D."/>
            <person name="Daum C."/>
            <person name="Ezra D."/>
            <person name="Gonzalez J."/>
            <person name="Henrissat B."/>
            <person name="Kuo A."/>
            <person name="Liang C."/>
            <person name="Lipzen A."/>
            <person name="Lutzoni F."/>
            <person name="Magnuson J."/>
            <person name="Mondo S."/>
            <person name="Nolan M."/>
            <person name="Ohm R."/>
            <person name="Pangilinan J."/>
            <person name="Park H.-J."/>
            <person name="Ramirez L."/>
            <person name="Alfaro M."/>
            <person name="Sun H."/>
            <person name="Tritt A."/>
            <person name="Yoshinaga Y."/>
            <person name="Zwiers L.-H."/>
            <person name="Turgeon B."/>
            <person name="Goodwin S."/>
            <person name="Spatafora J."/>
            <person name="Crous P."/>
            <person name="Grigoriev I."/>
        </authorList>
    </citation>
    <scope>NUCLEOTIDE SEQUENCE</scope>
    <source>
        <strain evidence="2">CBS 480.64</strain>
    </source>
</reference>
<proteinExistence type="predicted"/>
<evidence type="ECO:0000313" key="3">
    <source>
        <dbReference type="Proteomes" id="UP000799421"/>
    </source>
</evidence>
<dbReference type="EMBL" id="MU005969">
    <property type="protein sequence ID" value="KAF2861891.1"/>
    <property type="molecule type" value="Genomic_DNA"/>
</dbReference>
<keyword evidence="3" id="KW-1185">Reference proteome</keyword>
<feature type="region of interest" description="Disordered" evidence="1">
    <location>
        <begin position="93"/>
        <end position="133"/>
    </location>
</feature>
<evidence type="ECO:0000313" key="2">
    <source>
        <dbReference type="EMBL" id="KAF2861891.1"/>
    </source>
</evidence>
<accession>A0A6A7C309</accession>
<dbReference type="Proteomes" id="UP000799421">
    <property type="component" value="Unassembled WGS sequence"/>
</dbReference>
<protein>
    <submittedName>
        <fullName evidence="2">Uncharacterized protein</fullName>
    </submittedName>
</protein>
<evidence type="ECO:0000256" key="1">
    <source>
        <dbReference type="SAM" id="MobiDB-lite"/>
    </source>
</evidence>
<organism evidence="2 3">
    <name type="scientific">Piedraia hortae CBS 480.64</name>
    <dbReference type="NCBI Taxonomy" id="1314780"/>
    <lineage>
        <taxon>Eukaryota</taxon>
        <taxon>Fungi</taxon>
        <taxon>Dikarya</taxon>
        <taxon>Ascomycota</taxon>
        <taxon>Pezizomycotina</taxon>
        <taxon>Dothideomycetes</taxon>
        <taxon>Dothideomycetidae</taxon>
        <taxon>Capnodiales</taxon>
        <taxon>Piedraiaceae</taxon>
        <taxon>Piedraia</taxon>
    </lineage>
</organism>
<name>A0A6A7C309_9PEZI</name>
<sequence length="174" mass="18882">MRPPSKPKKRFMSLEEEEEAIWDEIEAALEDYAEDLADEEPAFMEMCEELCEEKYGDNPPKLDFMEMLRAVETFDIDDGKTVRAGEKVTGSVKTAHADGKGTGSVKDVRADGKGTGSVKGVRADGKRAGSVKDVRADGKRAGLQIVRAGEKVNGAQTVCDDGSVKTVKGKNRGR</sequence>
<gene>
    <name evidence="2" type="ORF">K470DRAFT_263273</name>
</gene>
<feature type="compositionally biased region" description="Basic and acidic residues" evidence="1">
    <location>
        <begin position="121"/>
        <end position="133"/>
    </location>
</feature>
<dbReference type="AlphaFoldDB" id="A0A6A7C309"/>